<dbReference type="Pfam" id="PF07635">
    <property type="entry name" value="PSCyt1"/>
    <property type="match status" value="1"/>
</dbReference>
<evidence type="ECO:0000313" key="4">
    <source>
        <dbReference type="EMBL" id="SIT09788.1"/>
    </source>
</evidence>
<dbReference type="InterPro" id="IPR022655">
    <property type="entry name" value="DUF1553"/>
</dbReference>
<dbReference type="InterPro" id="IPR011444">
    <property type="entry name" value="DUF1549"/>
</dbReference>
<sequence>MPLNENKLISLNRCLERTKSVLFVAFLILMASACSDKAYEKYADVLPEKVDFNYHIKPILSDRCFTCHGPDKNGVKAGLRLDIPEGALKKTLESGGHAFVPGSIGKSRAYQRMVSDDPELRMPPPKFNLSMTEFEIAMIAKWIDQGAEYKPHWSYASLKKTSVPKVKNEDWLQNPIDNFVLKKLENNGLKPNVKADKELLLRRLSLDLTGLPPTIDEIDDFMADDSDKAYEKVVDRLLSSSHYGERMAVEWLDIARYADSHGYSTDGVRTMWPWRDWVIDAFNSNMPYNDFITWQVAGDKFPNATREQKLATAFLRNQKLNAEGGIVLEEFLVEYAADRAETVSTAFLGLTMQCAKCHDHKYDQISQKEYFQFFSFFNSVNERGMTPNDGNSGPQLLLTTKEVDDLIAYIDFQVDSLQKKLSPLKRSLDVDKYSHPKLDLNDGLLVDISFENSNSKKVYDASRAQKTYEVGGEFEPVKGKKGKGFKFTGYDVLRINDTKLDFGVSDPFSFSFWVNSHHENEYMPLLMHVGGKNDNYKGYEMTVLNGYPSIRLINSLPANMISVRTEKPLAKDEWVHLTFVYDGSGSASGIQIYSDGKKSKKQVLLDELTKAISRGNGRMTLGGKIDYQVEVDGFGLMDDLKIYNRELSEVEAFALFEEAKVAPDNFSKEALKEHYLLTESSEQKAISNKIKSLRKEKNTILDTVPTVMIMGDLKEPRPTYILDRGAYDIPLEEVSAGTPEDIFPFTEEFQPDRLGLANWLVDERNPLTARVTVNRYWQLLFGQGIVKTVEDFGNQGALPHHPELLDYLAKSFIDSGWDVKKMMKTIVMSATYQQSSRVPVDERKDDPDNEMLARGPSNRLQGEFIRDLALASSGLLVDEIGGASVKPYQPEGLWEEITGNSVYLRSYREDEGDKLYRRSLYTFWRRASPPPTMTIFDAPSRDYCIVKRAETNTPLQALSLLNDPQFVEAARVLAERVVRDKRGIREQIVLAYRLLTGISPDKNTIQLLEEHYAKEKVRFENNPREAKKLLALGYTPVKMGQFPVEVAAMTVVCNTIMSFDETIMKR</sequence>
<dbReference type="PANTHER" id="PTHR35889">
    <property type="entry name" value="CYCLOINULO-OLIGOSACCHARIDE FRUCTANOTRANSFERASE-RELATED"/>
    <property type="match status" value="1"/>
</dbReference>
<organism evidence="4 5">
    <name type="scientific">Zobellia uliginosa</name>
    <dbReference type="NCBI Taxonomy" id="143224"/>
    <lineage>
        <taxon>Bacteria</taxon>
        <taxon>Pseudomonadati</taxon>
        <taxon>Bacteroidota</taxon>
        <taxon>Flavobacteriia</taxon>
        <taxon>Flavobacteriales</taxon>
        <taxon>Flavobacteriaceae</taxon>
        <taxon>Zobellia</taxon>
    </lineage>
</organism>
<comment type="caution">
    <text evidence="4">The sequence shown here is derived from an EMBL/GenBank/DDBJ whole genome shotgun (WGS) entry which is preliminary data.</text>
</comment>
<protein>
    <submittedName>
        <fullName evidence="4">Planctomycete cytochrome C</fullName>
    </submittedName>
</protein>
<dbReference type="InterPro" id="IPR036909">
    <property type="entry name" value="Cyt_c-like_dom_sf"/>
</dbReference>
<dbReference type="PANTHER" id="PTHR35889:SF3">
    <property type="entry name" value="F-BOX DOMAIN-CONTAINING PROTEIN"/>
    <property type="match status" value="1"/>
</dbReference>
<feature type="domain" description="DUF1553" evidence="2">
    <location>
        <begin position="752"/>
        <end position="1011"/>
    </location>
</feature>
<dbReference type="EMBL" id="FTOB01000010">
    <property type="protein sequence ID" value="SIT09788.1"/>
    <property type="molecule type" value="Genomic_DNA"/>
</dbReference>
<dbReference type="Gene3D" id="2.60.120.200">
    <property type="match status" value="1"/>
</dbReference>
<accession>A0ABY1L570</accession>
<reference evidence="4 5" key="1">
    <citation type="submission" date="2017-01" db="EMBL/GenBank/DDBJ databases">
        <authorList>
            <person name="Varghese N."/>
            <person name="Submissions S."/>
        </authorList>
    </citation>
    <scope>NUCLEOTIDE SEQUENCE [LARGE SCALE GENOMIC DNA]</scope>
    <source>
        <strain evidence="4 5">DSM 2061</strain>
    </source>
</reference>
<dbReference type="Pfam" id="PF07587">
    <property type="entry name" value="PSD1"/>
    <property type="match status" value="1"/>
</dbReference>
<dbReference type="InterPro" id="IPR011429">
    <property type="entry name" value="Cyt_c_Planctomycete-type"/>
</dbReference>
<dbReference type="Proteomes" id="UP000185728">
    <property type="component" value="Unassembled WGS sequence"/>
</dbReference>
<feature type="domain" description="DUF1549" evidence="1">
    <location>
        <begin position="175"/>
        <end position="381"/>
    </location>
</feature>
<evidence type="ECO:0000259" key="2">
    <source>
        <dbReference type="Pfam" id="PF07587"/>
    </source>
</evidence>
<evidence type="ECO:0000313" key="5">
    <source>
        <dbReference type="Proteomes" id="UP000185728"/>
    </source>
</evidence>
<keyword evidence="5" id="KW-1185">Reference proteome</keyword>
<name>A0ABY1L570_9FLAO</name>
<dbReference type="Pfam" id="PF07583">
    <property type="entry name" value="PSCyt2"/>
    <property type="match status" value="1"/>
</dbReference>
<dbReference type="InterPro" id="IPR013320">
    <property type="entry name" value="ConA-like_dom_sf"/>
</dbReference>
<dbReference type="PROSITE" id="PS51257">
    <property type="entry name" value="PROKAR_LIPOPROTEIN"/>
    <property type="match status" value="1"/>
</dbReference>
<dbReference type="Pfam" id="PF13385">
    <property type="entry name" value="Laminin_G_3"/>
    <property type="match status" value="1"/>
</dbReference>
<proteinExistence type="predicted"/>
<evidence type="ECO:0000259" key="3">
    <source>
        <dbReference type="Pfam" id="PF07635"/>
    </source>
</evidence>
<dbReference type="SUPFAM" id="SSF49899">
    <property type="entry name" value="Concanavalin A-like lectins/glucanases"/>
    <property type="match status" value="1"/>
</dbReference>
<gene>
    <name evidence="4" type="ORF">SAMN05421766_1107</name>
</gene>
<feature type="domain" description="Cytochrome C Planctomycete-type" evidence="3">
    <location>
        <begin position="64"/>
        <end position="125"/>
    </location>
</feature>
<evidence type="ECO:0000259" key="1">
    <source>
        <dbReference type="Pfam" id="PF07583"/>
    </source>
</evidence>
<dbReference type="SUPFAM" id="SSF46626">
    <property type="entry name" value="Cytochrome c"/>
    <property type="match status" value="1"/>
</dbReference>